<feature type="non-terminal residue" evidence="3">
    <location>
        <position position="221"/>
    </location>
</feature>
<feature type="coiled-coil region" evidence="1">
    <location>
        <begin position="191"/>
        <end position="218"/>
    </location>
</feature>
<feature type="compositionally biased region" description="Basic and acidic residues" evidence="2">
    <location>
        <begin position="35"/>
        <end position="47"/>
    </location>
</feature>
<accession>A0ABN8R8D9</accession>
<feature type="non-terminal residue" evidence="3">
    <location>
        <position position="1"/>
    </location>
</feature>
<proteinExistence type="predicted"/>
<organism evidence="3 4">
    <name type="scientific">Porites evermanni</name>
    <dbReference type="NCBI Taxonomy" id="104178"/>
    <lineage>
        <taxon>Eukaryota</taxon>
        <taxon>Metazoa</taxon>
        <taxon>Cnidaria</taxon>
        <taxon>Anthozoa</taxon>
        <taxon>Hexacorallia</taxon>
        <taxon>Scleractinia</taxon>
        <taxon>Fungiina</taxon>
        <taxon>Poritidae</taxon>
        <taxon>Porites</taxon>
    </lineage>
</organism>
<keyword evidence="4" id="KW-1185">Reference proteome</keyword>
<evidence type="ECO:0000256" key="2">
    <source>
        <dbReference type="SAM" id="MobiDB-lite"/>
    </source>
</evidence>
<protein>
    <submittedName>
        <fullName evidence="3">Uncharacterized protein</fullName>
    </submittedName>
</protein>
<feature type="region of interest" description="Disordered" evidence="2">
    <location>
        <begin position="20"/>
        <end position="54"/>
    </location>
</feature>
<keyword evidence="1" id="KW-0175">Coiled coil</keyword>
<reference evidence="3 4" key="1">
    <citation type="submission" date="2022-05" db="EMBL/GenBank/DDBJ databases">
        <authorList>
            <consortium name="Genoscope - CEA"/>
            <person name="William W."/>
        </authorList>
    </citation>
    <scope>NUCLEOTIDE SEQUENCE [LARGE SCALE GENOMIC DNA]</scope>
</reference>
<evidence type="ECO:0000256" key="1">
    <source>
        <dbReference type="SAM" id="Coils"/>
    </source>
</evidence>
<sequence length="221" mass="24541">CVGHFFPSLERKKNIDYPGITIFPEPGKNKSTRKPSNDDSACHENRGFWDNGDQTKVSETRSLASPHQRKNFLKDAISSQCEAGAVRTLDRARRVLPAVNSTNVASSLATGNSDHLLESAREILAIHGYRTSSTCSSTQPLSSINPTFSEQKTVVALNKAVTDEKTICPSSRVSALRLRRRGKVASEVTLADVHEKRCAAEERKVKELEHVRDELESRIER</sequence>
<dbReference type="Proteomes" id="UP001159427">
    <property type="component" value="Unassembled WGS sequence"/>
</dbReference>
<name>A0ABN8R8D9_9CNID</name>
<dbReference type="EMBL" id="CALNXI010001671">
    <property type="protein sequence ID" value="CAH3174556.1"/>
    <property type="molecule type" value="Genomic_DNA"/>
</dbReference>
<comment type="caution">
    <text evidence="3">The sequence shown here is derived from an EMBL/GenBank/DDBJ whole genome shotgun (WGS) entry which is preliminary data.</text>
</comment>
<gene>
    <name evidence="3" type="ORF">PEVE_00009632</name>
</gene>
<evidence type="ECO:0000313" key="3">
    <source>
        <dbReference type="EMBL" id="CAH3174556.1"/>
    </source>
</evidence>
<evidence type="ECO:0000313" key="4">
    <source>
        <dbReference type="Proteomes" id="UP001159427"/>
    </source>
</evidence>